<name>A0A7S0YQ10_9CHLO</name>
<dbReference type="Gene3D" id="3.30.2350.10">
    <property type="entry name" value="Pseudouridine synthase"/>
    <property type="match status" value="1"/>
</dbReference>
<keyword evidence="4" id="KW-0413">Isomerase</keyword>
<dbReference type="PANTHER" id="PTHR13767:SF2">
    <property type="entry name" value="PSEUDOURIDYLATE SYNTHASE TRUB1"/>
    <property type="match status" value="1"/>
</dbReference>
<dbReference type="Pfam" id="PF01509">
    <property type="entry name" value="TruB_N"/>
    <property type="match status" value="1"/>
</dbReference>
<dbReference type="EC" id="5.4.99.25" evidence="2"/>
<dbReference type="EMBL" id="HBFM01032123">
    <property type="protein sequence ID" value="CAD8791025.1"/>
    <property type="molecule type" value="Transcribed_RNA"/>
</dbReference>
<dbReference type="PANTHER" id="PTHR13767">
    <property type="entry name" value="TRNA-PSEUDOURIDINE SYNTHASE"/>
    <property type="match status" value="1"/>
</dbReference>
<dbReference type="InterPro" id="IPR020103">
    <property type="entry name" value="PsdUridine_synth_cat_dom_sf"/>
</dbReference>
<dbReference type="HAMAP" id="MF_01080">
    <property type="entry name" value="TruB_bact"/>
    <property type="match status" value="1"/>
</dbReference>
<organism evidence="7">
    <name type="scientific">Polytomella parva</name>
    <dbReference type="NCBI Taxonomy" id="51329"/>
    <lineage>
        <taxon>Eukaryota</taxon>
        <taxon>Viridiplantae</taxon>
        <taxon>Chlorophyta</taxon>
        <taxon>core chlorophytes</taxon>
        <taxon>Chlorophyceae</taxon>
        <taxon>CS clade</taxon>
        <taxon>Chlamydomonadales</taxon>
        <taxon>Chlamydomonadaceae</taxon>
        <taxon>Polytomella</taxon>
    </lineage>
</organism>
<dbReference type="GO" id="GO:0005634">
    <property type="term" value="C:nucleus"/>
    <property type="evidence" value="ECO:0007669"/>
    <property type="project" value="TreeGrafter"/>
</dbReference>
<proteinExistence type="inferred from homology"/>
<comment type="similarity">
    <text evidence="1">Belongs to the pseudouridine synthase TruB family.</text>
</comment>
<dbReference type="CDD" id="cd02573">
    <property type="entry name" value="PseudoU_synth_EcTruB"/>
    <property type="match status" value="1"/>
</dbReference>
<dbReference type="NCBIfam" id="TIGR00431">
    <property type="entry name" value="TruB"/>
    <property type="match status" value="1"/>
</dbReference>
<keyword evidence="3" id="KW-0819">tRNA processing</keyword>
<evidence type="ECO:0000256" key="1">
    <source>
        <dbReference type="ARBA" id="ARBA00008999"/>
    </source>
</evidence>
<dbReference type="GO" id="GO:0003723">
    <property type="term" value="F:RNA binding"/>
    <property type="evidence" value="ECO:0007669"/>
    <property type="project" value="InterPro"/>
</dbReference>
<accession>A0A7S0YQ10</accession>
<feature type="compositionally biased region" description="Polar residues" evidence="5">
    <location>
        <begin position="306"/>
        <end position="345"/>
    </location>
</feature>
<dbReference type="GO" id="GO:1990481">
    <property type="term" value="P:mRNA pseudouridine synthesis"/>
    <property type="evidence" value="ECO:0007669"/>
    <property type="project" value="TreeGrafter"/>
</dbReference>
<feature type="domain" description="Pseudouridine synthase II N-terminal" evidence="6">
    <location>
        <begin position="104"/>
        <end position="250"/>
    </location>
</feature>
<dbReference type="GO" id="GO:0006400">
    <property type="term" value="P:tRNA modification"/>
    <property type="evidence" value="ECO:0007669"/>
    <property type="project" value="TreeGrafter"/>
</dbReference>
<evidence type="ECO:0000256" key="3">
    <source>
        <dbReference type="ARBA" id="ARBA00022694"/>
    </source>
</evidence>
<dbReference type="GO" id="GO:0160148">
    <property type="term" value="F:tRNA pseudouridine(55) synthase activity"/>
    <property type="evidence" value="ECO:0007669"/>
    <property type="project" value="UniProtKB-EC"/>
</dbReference>
<evidence type="ECO:0000256" key="4">
    <source>
        <dbReference type="ARBA" id="ARBA00023235"/>
    </source>
</evidence>
<dbReference type="InterPro" id="IPR014780">
    <property type="entry name" value="tRNA_psdUridine_synth_TruB"/>
</dbReference>
<feature type="region of interest" description="Disordered" evidence="5">
    <location>
        <begin position="302"/>
        <end position="345"/>
    </location>
</feature>
<sequence length="345" mass="39073">MMRKAICTFLRPNTSTNFGIPYFCTQQFSSNSFSYPDFTSQFYDTSKEKKPILPDKYRLLNRKSNFVSVHQLRSSVILVDKPLHFTSSDLCEKIAKLVRPAFRVKVGHAGTLDPLATGLIILCCGETTRMSSVFMAEDKVYEGTFRLGEGTASYDAESPVTEHLPWQHITDEDLQKATSLFRGTISQIPPPYSAVRINGRRLYDLAANGEIDRTSIPPRQVTIKEFEVERDPEDQQLVNFRVACSKGTYVRSLAYDFGKALNSTAYVTKIVRSVSGKFKLEDAWSWQSLTDQVQWLVDKETKRRANSSVPSHTPSHNGPRQWNNDNINSNRTGYKNSNSNIDSIV</sequence>
<protein>
    <recommendedName>
        <fullName evidence="2">tRNA pseudouridine(55) synthase</fullName>
        <ecNumber evidence="2">5.4.99.25</ecNumber>
    </recommendedName>
</protein>
<evidence type="ECO:0000259" key="6">
    <source>
        <dbReference type="Pfam" id="PF01509"/>
    </source>
</evidence>
<dbReference type="SUPFAM" id="SSF55120">
    <property type="entry name" value="Pseudouridine synthase"/>
    <property type="match status" value="1"/>
</dbReference>
<reference evidence="7" key="1">
    <citation type="submission" date="2021-01" db="EMBL/GenBank/DDBJ databases">
        <authorList>
            <person name="Corre E."/>
            <person name="Pelletier E."/>
            <person name="Niang G."/>
            <person name="Scheremetjew M."/>
            <person name="Finn R."/>
            <person name="Kale V."/>
            <person name="Holt S."/>
            <person name="Cochrane G."/>
            <person name="Meng A."/>
            <person name="Brown T."/>
            <person name="Cohen L."/>
        </authorList>
    </citation>
    <scope>NUCLEOTIDE SEQUENCE</scope>
    <source>
        <strain evidence="7">SAG 63-3</strain>
    </source>
</reference>
<dbReference type="InterPro" id="IPR002501">
    <property type="entry name" value="PsdUridine_synth_N"/>
</dbReference>
<dbReference type="AlphaFoldDB" id="A0A7S0YQ10"/>
<evidence type="ECO:0000256" key="5">
    <source>
        <dbReference type="SAM" id="MobiDB-lite"/>
    </source>
</evidence>
<evidence type="ECO:0000256" key="2">
    <source>
        <dbReference type="ARBA" id="ARBA00012787"/>
    </source>
</evidence>
<gene>
    <name evidence="7" type="ORF">PPAR00522_LOCUS21022</name>
</gene>
<evidence type="ECO:0000313" key="7">
    <source>
        <dbReference type="EMBL" id="CAD8791025.1"/>
    </source>
</evidence>